<feature type="region of interest" description="Disordered" evidence="4">
    <location>
        <begin position="1020"/>
        <end position="1075"/>
    </location>
</feature>
<reference evidence="6" key="1">
    <citation type="submission" date="2020-08" db="EMBL/GenBank/DDBJ databases">
        <title>Multicomponent nature underlies the extraordinary mechanical properties of spider dragline silk.</title>
        <authorList>
            <person name="Kono N."/>
            <person name="Nakamura H."/>
            <person name="Mori M."/>
            <person name="Yoshida Y."/>
            <person name="Ohtoshi R."/>
            <person name="Malay A.D."/>
            <person name="Moran D.A.P."/>
            <person name="Tomita M."/>
            <person name="Numata K."/>
            <person name="Arakawa K."/>
        </authorList>
    </citation>
    <scope>NUCLEOTIDE SEQUENCE</scope>
</reference>
<accession>A0A8X6QS26</accession>
<feature type="compositionally biased region" description="Polar residues" evidence="4">
    <location>
        <begin position="611"/>
        <end position="630"/>
    </location>
</feature>
<feature type="coiled-coil region" evidence="3">
    <location>
        <begin position="3"/>
        <end position="84"/>
    </location>
</feature>
<dbReference type="GO" id="GO:0005634">
    <property type="term" value="C:nucleus"/>
    <property type="evidence" value="ECO:0007669"/>
    <property type="project" value="InterPro"/>
</dbReference>
<protein>
    <recommendedName>
        <fullName evidence="5">Shugoshin C-terminal domain-containing protein</fullName>
    </recommendedName>
</protein>
<evidence type="ECO:0000256" key="2">
    <source>
        <dbReference type="ARBA" id="ARBA00022829"/>
    </source>
</evidence>
<feature type="compositionally biased region" description="Basic residues" evidence="4">
    <location>
        <begin position="725"/>
        <end position="743"/>
    </location>
</feature>
<feature type="compositionally biased region" description="Basic and acidic residues" evidence="4">
    <location>
        <begin position="744"/>
        <end position="766"/>
    </location>
</feature>
<feature type="region of interest" description="Disordered" evidence="4">
    <location>
        <begin position="261"/>
        <end position="298"/>
    </location>
</feature>
<comment type="caution">
    <text evidence="6">The sequence shown here is derived from an EMBL/GenBank/DDBJ whole genome shotgun (WGS) entry which is preliminary data.</text>
</comment>
<evidence type="ECO:0000259" key="5">
    <source>
        <dbReference type="Pfam" id="PF07557"/>
    </source>
</evidence>
<keyword evidence="2" id="KW-0159">Chromosome partition</keyword>
<comment type="similarity">
    <text evidence="1">Belongs to the shugoshin family.</text>
</comment>
<dbReference type="OrthoDB" id="6434264at2759"/>
<evidence type="ECO:0000256" key="3">
    <source>
        <dbReference type="SAM" id="Coils"/>
    </source>
</evidence>
<dbReference type="InterPro" id="IPR011515">
    <property type="entry name" value="Shugoshin_C"/>
</dbReference>
<feature type="region of interest" description="Disordered" evidence="4">
    <location>
        <begin position="714"/>
        <end position="766"/>
    </location>
</feature>
<dbReference type="GO" id="GO:0045132">
    <property type="term" value="P:meiotic chromosome segregation"/>
    <property type="evidence" value="ECO:0007669"/>
    <property type="project" value="InterPro"/>
</dbReference>
<gene>
    <name evidence="6" type="primary">NCL1_47525</name>
    <name evidence="6" type="ORF">NPIL_351811</name>
</gene>
<keyword evidence="7" id="KW-1185">Reference proteome</keyword>
<sequence>MELKVSQNNLNMAKRIVRKMNRKKAIPVYFQKNQASVSQILVVANYKRRIRELVKNNKELACTLQEVRCRVADQERALAEYNRESTKMMYVKTKVRDMVATVQKLVTDLDEVSNNMDGKTCDFLKSYSSSHDEVRLKIRVPSITTIEESASTSIIETDLSKEESINFEDAVRSVGTESKLRSITIPRQEISIPETSNPPLLLSTEAKSHDNSSQSLKERLRVSNFLECPDSSSLEFSSTPPRPVILPILTLKSSPNSLDPLQHQSQNALSPVKKSPKVTTSKIPRRTPTCRTTDPLPVPLNHFNRRETFVVKGIDNEPQIPLASADRRGTFVLNPAGGNCINERRATYLVPVQPEEDPVPTPPKVLETNPKVIVPNETVLLCEDMELTEIIPAQNQQCFPFQKAWNGETEVEGSGLIGKFLVPIDNLTAIADAKLDNPVLPIQLEMPKCEPTIKSSLNKDKQTTVLKKVCRNKISNTTNILSENKSFKSSVDGIMKEIDVAEPSANEKLLVIAKDTSFVESNVVGKSETLKSVPITHEQIQYPNLIKECDIQSVIYKNKLSEEKLSENVLNSEIENMPSKRKSRVSSLTKKKSGSAKKSDRISDAKAIRMSSKNQTARSSKSPYQSRRSCKKQSVNYDKFFDSDCDDLEDNFDEDFVVKKQFSCKIGRKIINPNNKKGFVFTKQQDSDKNIASNSNTDTSPDMETNEVNNIFNFSASSEAEKSPVKKPKKKSYKSKKSILPKIRKSDIKHPHTDKENSPDFNKTQDDISKIKRKIEVMPRKSILSSNKDLFNSQQSTESNRKSVRFTLNCDVDINDSNNSSFEINLVSNNLESGKELGEHLLENDHKSEENELDPEKKYCSNDMKNEKTKVKKTFSGISKRRSRKRSTLDDDFLSDLDNTLVSRGTLSKEKEASVDFVTEEPTEIYNVNDLMKPIKPETSKNNYPIEKKNLENQDICNKKDDLSMKNVLGEVQPDHFNDVTLNKKVLTLANRKCNPITNNKVLKLDILTCNNTTELWNSKNLPLTENSNPAEKHNDLGVGKKVEKSKPKRSRKRVKNENDDPNSENIRNVKSDVANKHSSVDLEPLPVLQNCGVPDVLCTANPMAVLDTEGKRPRRSRPVKSFKEPSLIEKMRR</sequence>
<feature type="region of interest" description="Disordered" evidence="4">
    <location>
        <begin position="189"/>
        <end position="215"/>
    </location>
</feature>
<feature type="compositionally biased region" description="Polar residues" evidence="4">
    <location>
        <begin position="1020"/>
        <end position="1030"/>
    </location>
</feature>
<feature type="compositionally biased region" description="Basic and acidic residues" evidence="4">
    <location>
        <begin position="1031"/>
        <end position="1046"/>
    </location>
</feature>
<feature type="compositionally biased region" description="Basic and acidic residues" evidence="4">
    <location>
        <begin position="1122"/>
        <end position="1134"/>
    </location>
</feature>
<organism evidence="6 7">
    <name type="scientific">Nephila pilipes</name>
    <name type="common">Giant wood spider</name>
    <name type="synonym">Nephila maculata</name>
    <dbReference type="NCBI Taxonomy" id="299642"/>
    <lineage>
        <taxon>Eukaryota</taxon>
        <taxon>Metazoa</taxon>
        <taxon>Ecdysozoa</taxon>
        <taxon>Arthropoda</taxon>
        <taxon>Chelicerata</taxon>
        <taxon>Arachnida</taxon>
        <taxon>Araneae</taxon>
        <taxon>Araneomorphae</taxon>
        <taxon>Entelegynae</taxon>
        <taxon>Araneoidea</taxon>
        <taxon>Nephilidae</taxon>
        <taxon>Nephila</taxon>
    </lineage>
</organism>
<feature type="compositionally biased region" description="Low complexity" evidence="4">
    <location>
        <begin position="286"/>
        <end position="295"/>
    </location>
</feature>
<evidence type="ECO:0000313" key="6">
    <source>
        <dbReference type="EMBL" id="GFU42103.1"/>
    </source>
</evidence>
<proteinExistence type="inferred from homology"/>
<evidence type="ECO:0000256" key="4">
    <source>
        <dbReference type="SAM" id="MobiDB-lite"/>
    </source>
</evidence>
<feature type="domain" description="Shugoshin C-terminal" evidence="5">
    <location>
        <begin position="1113"/>
        <end position="1134"/>
    </location>
</feature>
<evidence type="ECO:0000256" key="1">
    <source>
        <dbReference type="ARBA" id="ARBA00010845"/>
    </source>
</evidence>
<dbReference type="Proteomes" id="UP000887013">
    <property type="component" value="Unassembled WGS sequence"/>
</dbReference>
<feature type="region of interest" description="Disordered" evidence="4">
    <location>
        <begin position="576"/>
        <end position="630"/>
    </location>
</feature>
<feature type="compositionally biased region" description="Basic and acidic residues" evidence="4">
    <location>
        <begin position="597"/>
        <end position="607"/>
    </location>
</feature>
<dbReference type="AlphaFoldDB" id="A0A8X6QS26"/>
<keyword evidence="3" id="KW-0175">Coiled coil</keyword>
<name>A0A8X6QS26_NEPPI</name>
<dbReference type="EMBL" id="BMAW01132115">
    <property type="protein sequence ID" value="GFU42103.1"/>
    <property type="molecule type" value="Genomic_DNA"/>
</dbReference>
<dbReference type="GO" id="GO:0000775">
    <property type="term" value="C:chromosome, centromeric region"/>
    <property type="evidence" value="ECO:0007669"/>
    <property type="project" value="InterPro"/>
</dbReference>
<feature type="compositionally biased region" description="Basic and acidic residues" evidence="4">
    <location>
        <begin position="206"/>
        <end position="215"/>
    </location>
</feature>
<evidence type="ECO:0000313" key="7">
    <source>
        <dbReference type="Proteomes" id="UP000887013"/>
    </source>
</evidence>
<feature type="compositionally biased region" description="Basic residues" evidence="4">
    <location>
        <begin position="579"/>
        <end position="595"/>
    </location>
</feature>
<dbReference type="Pfam" id="PF07557">
    <property type="entry name" value="Shugoshin_C"/>
    <property type="match status" value="1"/>
</dbReference>
<feature type="region of interest" description="Disordered" evidence="4">
    <location>
        <begin position="1109"/>
        <end position="1134"/>
    </location>
</feature>